<feature type="domain" description="Hydantoinase B/oxoprolinase" evidence="3">
    <location>
        <begin position="741"/>
        <end position="1276"/>
    </location>
</feature>
<evidence type="ECO:0000313" key="7">
    <source>
        <dbReference type="Proteomes" id="UP000319257"/>
    </source>
</evidence>
<evidence type="ECO:0000256" key="1">
    <source>
        <dbReference type="ARBA" id="ARBA00010403"/>
    </source>
</evidence>
<dbReference type="InterPro" id="IPR045079">
    <property type="entry name" value="Oxoprolinase-like"/>
</dbReference>
<dbReference type="Pfam" id="PF02538">
    <property type="entry name" value="Hydantoinase_B"/>
    <property type="match status" value="1"/>
</dbReference>
<organism evidence="6 7">
    <name type="scientific">Thyridium curvatum</name>
    <dbReference type="NCBI Taxonomy" id="1093900"/>
    <lineage>
        <taxon>Eukaryota</taxon>
        <taxon>Fungi</taxon>
        <taxon>Dikarya</taxon>
        <taxon>Ascomycota</taxon>
        <taxon>Pezizomycotina</taxon>
        <taxon>Sordariomycetes</taxon>
        <taxon>Sordariomycetidae</taxon>
        <taxon>Thyridiales</taxon>
        <taxon>Thyridiaceae</taxon>
        <taxon>Thyridium</taxon>
    </lineage>
</organism>
<proteinExistence type="inferred from homology"/>
<comment type="caution">
    <text evidence="6">The sequence shown here is derived from an EMBL/GenBank/DDBJ whole genome shotgun (WGS) entry which is preliminary data.</text>
</comment>
<dbReference type="InterPro" id="IPR049517">
    <property type="entry name" value="ACX-like_C"/>
</dbReference>
<dbReference type="GO" id="GO:0017168">
    <property type="term" value="F:5-oxoprolinase (ATP-hydrolyzing) activity"/>
    <property type="evidence" value="ECO:0007669"/>
    <property type="project" value="TreeGrafter"/>
</dbReference>
<dbReference type="Proteomes" id="UP000319257">
    <property type="component" value="Unassembled WGS sequence"/>
</dbReference>
<dbReference type="OrthoDB" id="3643at2759"/>
<dbReference type="GeneID" id="41973956"/>
<dbReference type="GO" id="GO:0006749">
    <property type="term" value="P:glutathione metabolic process"/>
    <property type="evidence" value="ECO:0007669"/>
    <property type="project" value="TreeGrafter"/>
</dbReference>
<evidence type="ECO:0008006" key="8">
    <source>
        <dbReference type="Google" id="ProtNLM"/>
    </source>
</evidence>
<dbReference type="Pfam" id="PF01968">
    <property type="entry name" value="Hydantoinase_A"/>
    <property type="match status" value="1"/>
</dbReference>
<dbReference type="PANTHER" id="PTHR11365">
    <property type="entry name" value="5-OXOPROLINASE RELATED"/>
    <property type="match status" value="1"/>
</dbReference>
<dbReference type="InParanoid" id="A0A507AZL1"/>
<dbReference type="EMBL" id="SKBQ01000037">
    <property type="protein sequence ID" value="TPX13083.1"/>
    <property type="molecule type" value="Genomic_DNA"/>
</dbReference>
<evidence type="ECO:0000259" key="4">
    <source>
        <dbReference type="Pfam" id="PF05378"/>
    </source>
</evidence>
<dbReference type="STRING" id="1093900.A0A507AZL1"/>
<protein>
    <recommendedName>
        <fullName evidence="8">5-oxoprolinase</fullName>
    </recommendedName>
</protein>
<reference evidence="6 7" key="1">
    <citation type="submission" date="2019-06" db="EMBL/GenBank/DDBJ databases">
        <title>Draft genome sequence of the filamentous fungus Phialemoniopsis curvata isolated from diesel fuel.</title>
        <authorList>
            <person name="Varaljay V.A."/>
            <person name="Lyon W.J."/>
            <person name="Crouch A.L."/>
            <person name="Drake C.E."/>
            <person name="Hollomon J.M."/>
            <person name="Nadeau L.J."/>
            <person name="Nunn H.S."/>
            <person name="Stevenson B.S."/>
            <person name="Bojanowski C.L."/>
            <person name="Crookes-Goodson W.J."/>
        </authorList>
    </citation>
    <scope>NUCLEOTIDE SEQUENCE [LARGE SCALE GENOMIC DNA]</scope>
    <source>
        <strain evidence="6 7">D216</strain>
    </source>
</reference>
<dbReference type="Pfam" id="PF19278">
    <property type="entry name" value="Hydant_A_C"/>
    <property type="match status" value="1"/>
</dbReference>
<dbReference type="InterPro" id="IPR002821">
    <property type="entry name" value="Hydantoinase_A"/>
</dbReference>
<comment type="similarity">
    <text evidence="1">Belongs to the oxoprolinase family.</text>
</comment>
<evidence type="ECO:0000259" key="5">
    <source>
        <dbReference type="Pfam" id="PF19278"/>
    </source>
</evidence>
<feature type="domain" description="Hydantoinase A/oxoprolinase" evidence="2">
    <location>
        <begin position="242"/>
        <end position="539"/>
    </location>
</feature>
<sequence length="1317" mass="141690">MKTKGAGITIAIDRGGTFTDVLAIIPGRPDLYFKLLSVDPAHYPDATIEGIRRVLSTVRGTEIPRGEPLDTSDVASIRMGTTVATNALLERKGTRCALLITKGFGDLMVIGDQSRPNLFDLNVRKPSELYERVVEVEERVTVESFTEDPLERDFTELVNGNDLKLGVTGEVVRIVKPLDVASVTAQLEALYAEGIRSLAVCLIHGYNFQEHERQIGEIAAAIGFTSISLSHDLLPVIKLVHRGHSTTADAYLTPETKKYLDGFMKGFKAGSEEHTRIEFMQSDGGLVDYRKFSGLRAILSGPAGGVVGYARTSYDSNDPKPVIGFDMGGTSTDVSRFGGTYDHITNSVTAGVHISCPQLDVNTVAAGGGSILFFRNGVFVVGPESASAHPGPACYRKGGPLTVTDANLVLGRLLPETFPKIFGPNEDEALGVDITRKKFVELTNTINESIKGTRPAMTVEEVALGFLQVANVNMSKPIRALTEARGYDASAHNLASFGGAGGQHACDIAQSLSISRVIVHQYSSILSAYGMALADVVEERQEPASKAYEESTAAFFSERLEGLEKQAHDALLAQGIDENAIKIERFLNMRYQGSDSQLMIADEEGGYISNFTRTHMREFSFINETRKIIVDDIRVRASGYAHRVDERSFIKDLQALEKKPVVNTDKTQFRDVYFEGGWKPTPSYFLGDLTPGSVVDGPALIIDSTQTILVAPSATATVLARHIVIDLVLNNKKSVDSRVVDPIQLAVFGNRFMSIAEDMGRTLQKIAISTNVKERLDFSCALFDGGGALTANAPHVPVHLGSMSRAVKIAMNRWKGDLHPGDIVATNHPVAGGTHLPDITLISPVFDKTNTHVDFFVAARAHHAEIGGIAPGSMPSDSVELYQEGAAFEQWKIVAKGHFDDAGVKHHFLDVPGSYPGCSPSRRVHDNIADLKAQIAANQKGINLIHGLFEEYDRDTVLFYMRAVKTTAAAAVRELLRTTAKKYAGQMPLTAVDYMDDGSPIALSITIDEKEGTATFDFTGTGLEAFNCLNAPIAITYSAILYCLRCLIGTDIPLNEGCLEPVTVIVPEGTLLNPSANAAVCAGNGCTSQRITDVVFKAFQASGASHGCMNILSFGSGGYDKASGKFIPGFGYGETIAGGVGAGEGWHGYSGSQVHMTNTKITDPEILEKRYPVILHQFRLRPNSGGKGRWSGGNGVIREMEFTEPIHASVLTQRRVYAPYGMAGGEDAQRGVNYLGRKMKDGSLRWINVGGTKEVDLKKGDRIQICTPGGGGYGKPGQAGTEEAAVVANGAANGYAAHVPRANGSLHAYASEQAASN</sequence>
<dbReference type="InterPro" id="IPR008040">
    <property type="entry name" value="Hydant_A_N"/>
</dbReference>
<feature type="domain" description="Acetophenone carboxylase-like C-terminal" evidence="5">
    <location>
        <begin position="666"/>
        <end position="727"/>
    </location>
</feature>
<dbReference type="PANTHER" id="PTHR11365:SF26">
    <property type="entry name" value="5-OXOPROLINASE"/>
    <property type="match status" value="1"/>
</dbReference>
<feature type="domain" description="Hydantoinase/oxoprolinase N-terminal" evidence="4">
    <location>
        <begin position="10"/>
        <end position="222"/>
    </location>
</feature>
<name>A0A507AZL1_9PEZI</name>
<dbReference type="InterPro" id="IPR003692">
    <property type="entry name" value="Hydantoinase_B"/>
</dbReference>
<evidence type="ECO:0000259" key="2">
    <source>
        <dbReference type="Pfam" id="PF01968"/>
    </source>
</evidence>
<keyword evidence="7" id="KW-1185">Reference proteome</keyword>
<evidence type="ECO:0000313" key="6">
    <source>
        <dbReference type="EMBL" id="TPX13083.1"/>
    </source>
</evidence>
<dbReference type="RefSeq" id="XP_030994794.1">
    <property type="nucleotide sequence ID" value="XM_031141150.1"/>
</dbReference>
<gene>
    <name evidence="6" type="ORF">E0L32_006509</name>
</gene>
<dbReference type="Pfam" id="PF05378">
    <property type="entry name" value="Hydant_A_N"/>
    <property type="match status" value="1"/>
</dbReference>
<dbReference type="GO" id="GO:0005829">
    <property type="term" value="C:cytosol"/>
    <property type="evidence" value="ECO:0007669"/>
    <property type="project" value="TreeGrafter"/>
</dbReference>
<evidence type="ECO:0000259" key="3">
    <source>
        <dbReference type="Pfam" id="PF02538"/>
    </source>
</evidence>
<accession>A0A507AZL1</accession>